<sequence>MTGKTHTPEPRVAKHHHNHHHHNHDHHQRGHRHSHDNLDSITLDVHYQNSTLRRFLHALASATTQHPIESITFCLILASFAYFTLFNTIRHSTFFEINNIIVYRPTTVIAKPGVNHFLPFDKGTSKIPRNAQLLQLNQVLITADPSSDASLADPDRQDPHSSSALKKPLLSSVLQLQTLIEDQVLVSPIQLWDRDSSLIKDGNVLATVTENSRLAQAWESKVAHLHTPTIKSQSRILQDEKSALVWIGAALLDVAHKIQGLVEIASTIDVFVILMAYFIMFCSFGLLFVNMRKLGSQFTLGLSVLVGGGFAFMGAVITVRNMGISVNPIQLSEAIPFFIITVGYERAYILSKAVLRPTLAAEHMPESIQKHIVSAIESVGPILIRNCAIEIAVLLCGFLSGIPGLKEFCLLAAFMLFYDLCLLFTFYTAILTLKLELRRIRESSKSPTYFRELTLMALLGTGTGAESIEKQSPVSKTTAHTKTETRIVARMKLAMIVGFVAMHLFNVCTTLTTSSATDVPNGSSVDVTSPAIAPVLETS</sequence>
<dbReference type="SUPFAM" id="SSF82866">
    <property type="entry name" value="Multidrug efflux transporter AcrB transmembrane domain"/>
    <property type="match status" value="1"/>
</dbReference>
<evidence type="ECO:0000313" key="5">
    <source>
        <dbReference type="Proteomes" id="UP000749646"/>
    </source>
</evidence>
<feature type="transmembrane region" description="Helical" evidence="2">
    <location>
        <begin position="411"/>
        <end position="433"/>
    </location>
</feature>
<evidence type="ECO:0000256" key="1">
    <source>
        <dbReference type="SAM" id="MobiDB-lite"/>
    </source>
</evidence>
<keyword evidence="2" id="KW-0812">Transmembrane</keyword>
<comment type="caution">
    <text evidence="4">The sequence shown here is derived from an EMBL/GenBank/DDBJ whole genome shotgun (WGS) entry which is preliminary data.</text>
</comment>
<feature type="compositionally biased region" description="Basic and acidic residues" evidence="1">
    <location>
        <begin position="1"/>
        <end position="12"/>
    </location>
</feature>
<dbReference type="InterPro" id="IPR053958">
    <property type="entry name" value="HMGCR/SNAP/NPC1-like_SSD"/>
</dbReference>
<keyword evidence="5" id="KW-1185">Reference proteome</keyword>
<dbReference type="EMBL" id="JAAAHW010004424">
    <property type="protein sequence ID" value="KAF9974559.1"/>
    <property type="molecule type" value="Genomic_DNA"/>
</dbReference>
<evidence type="ECO:0000256" key="2">
    <source>
        <dbReference type="SAM" id="Phobius"/>
    </source>
</evidence>
<dbReference type="PROSITE" id="PS50156">
    <property type="entry name" value="SSD"/>
    <property type="match status" value="1"/>
</dbReference>
<dbReference type="PANTHER" id="PTHR45727">
    <property type="entry name" value="NPC INTRACELLULAR CHOLESTEROL TRANSPORTER 1"/>
    <property type="match status" value="1"/>
</dbReference>
<keyword evidence="2" id="KW-0472">Membrane</keyword>
<dbReference type="AlphaFoldDB" id="A0A9P6JGJ7"/>
<gene>
    <name evidence="4" type="primary">HMG1_1</name>
    <name evidence="4" type="ORF">BGZ65_008674</name>
</gene>
<dbReference type="Proteomes" id="UP000749646">
    <property type="component" value="Unassembled WGS sequence"/>
</dbReference>
<dbReference type="PANTHER" id="PTHR45727:SF2">
    <property type="entry name" value="NPC INTRACELLULAR CHOLESTEROL TRANSPORTER 1"/>
    <property type="match status" value="1"/>
</dbReference>
<feature type="transmembrane region" description="Helical" evidence="2">
    <location>
        <begin position="298"/>
        <end position="317"/>
    </location>
</feature>
<feature type="compositionally biased region" description="Basic residues" evidence="1">
    <location>
        <begin position="13"/>
        <end position="34"/>
    </location>
</feature>
<reference evidence="4" key="1">
    <citation type="journal article" date="2020" name="Fungal Divers.">
        <title>Resolving the Mortierellaceae phylogeny through synthesis of multi-gene phylogenetics and phylogenomics.</title>
        <authorList>
            <person name="Vandepol N."/>
            <person name="Liber J."/>
            <person name="Desiro A."/>
            <person name="Na H."/>
            <person name="Kennedy M."/>
            <person name="Barry K."/>
            <person name="Grigoriev I.V."/>
            <person name="Miller A.N."/>
            <person name="O'Donnell K."/>
            <person name="Stajich J.E."/>
            <person name="Bonito G."/>
        </authorList>
    </citation>
    <scope>NUCLEOTIDE SEQUENCE</scope>
    <source>
        <strain evidence="4">MES-2147</strain>
    </source>
</reference>
<dbReference type="OrthoDB" id="310654at2759"/>
<feature type="transmembrane region" description="Helical" evidence="2">
    <location>
        <begin position="270"/>
        <end position="291"/>
    </location>
</feature>
<feature type="non-terminal residue" evidence="4">
    <location>
        <position position="539"/>
    </location>
</feature>
<keyword evidence="2" id="KW-1133">Transmembrane helix</keyword>
<name>A0A9P6JGJ7_9FUNG</name>
<feature type="domain" description="SSD" evidence="3">
    <location>
        <begin position="269"/>
        <end position="433"/>
    </location>
</feature>
<feature type="transmembrane region" description="Helical" evidence="2">
    <location>
        <begin position="329"/>
        <end position="349"/>
    </location>
</feature>
<evidence type="ECO:0000313" key="4">
    <source>
        <dbReference type="EMBL" id="KAF9974559.1"/>
    </source>
</evidence>
<feature type="region of interest" description="Disordered" evidence="1">
    <location>
        <begin position="1"/>
        <end position="35"/>
    </location>
</feature>
<protein>
    <submittedName>
        <fullName evidence="4">3-hydroxy-3-methylglutaryl-coenzyme A (HMG-CoA) reductase isozyme</fullName>
    </submittedName>
</protein>
<dbReference type="GO" id="GO:0015918">
    <property type="term" value="P:sterol transport"/>
    <property type="evidence" value="ECO:0007669"/>
    <property type="project" value="TreeGrafter"/>
</dbReference>
<evidence type="ECO:0000259" key="3">
    <source>
        <dbReference type="PROSITE" id="PS50156"/>
    </source>
</evidence>
<dbReference type="Pfam" id="PF12349">
    <property type="entry name" value="Sterol-sensing"/>
    <property type="match status" value="1"/>
</dbReference>
<dbReference type="InterPro" id="IPR000731">
    <property type="entry name" value="SSD"/>
</dbReference>
<accession>A0A9P6JGJ7</accession>
<dbReference type="GO" id="GO:0016020">
    <property type="term" value="C:membrane"/>
    <property type="evidence" value="ECO:0007669"/>
    <property type="project" value="TreeGrafter"/>
</dbReference>
<feature type="transmembrane region" description="Helical" evidence="2">
    <location>
        <begin position="493"/>
        <end position="512"/>
    </location>
</feature>
<organism evidence="4 5">
    <name type="scientific">Modicella reniformis</name>
    <dbReference type="NCBI Taxonomy" id="1440133"/>
    <lineage>
        <taxon>Eukaryota</taxon>
        <taxon>Fungi</taxon>
        <taxon>Fungi incertae sedis</taxon>
        <taxon>Mucoromycota</taxon>
        <taxon>Mortierellomycotina</taxon>
        <taxon>Mortierellomycetes</taxon>
        <taxon>Mortierellales</taxon>
        <taxon>Mortierellaceae</taxon>
        <taxon>Modicella</taxon>
    </lineage>
</organism>
<dbReference type="GO" id="GO:0032934">
    <property type="term" value="F:sterol binding"/>
    <property type="evidence" value="ECO:0007669"/>
    <property type="project" value="TreeGrafter"/>
</dbReference>
<feature type="transmembrane region" description="Helical" evidence="2">
    <location>
        <begin position="387"/>
        <end position="405"/>
    </location>
</feature>
<proteinExistence type="predicted"/>